<comment type="similarity">
    <text evidence="1">Belongs to the helicase family.</text>
</comment>
<keyword evidence="1" id="KW-0227">DNA damage</keyword>
<dbReference type="InterPro" id="IPR051055">
    <property type="entry name" value="PIF1_helicase"/>
</dbReference>
<dbReference type="AlphaFoldDB" id="A0A0C2SCF7"/>
<feature type="non-terminal residue" evidence="3">
    <location>
        <position position="150"/>
    </location>
</feature>
<reference evidence="3 4" key="1">
    <citation type="submission" date="2014-04" db="EMBL/GenBank/DDBJ databases">
        <title>Evolutionary Origins and Diversification of the Mycorrhizal Mutualists.</title>
        <authorList>
            <consortium name="DOE Joint Genome Institute"/>
            <consortium name="Mycorrhizal Genomics Consortium"/>
            <person name="Kohler A."/>
            <person name="Kuo A."/>
            <person name="Nagy L.G."/>
            <person name="Floudas D."/>
            <person name="Copeland A."/>
            <person name="Barry K.W."/>
            <person name="Cichocki N."/>
            <person name="Veneault-Fourrey C."/>
            <person name="LaButti K."/>
            <person name="Lindquist E.A."/>
            <person name="Lipzen A."/>
            <person name="Lundell T."/>
            <person name="Morin E."/>
            <person name="Murat C."/>
            <person name="Riley R."/>
            <person name="Ohm R."/>
            <person name="Sun H."/>
            <person name="Tunlid A."/>
            <person name="Henrissat B."/>
            <person name="Grigoriev I.V."/>
            <person name="Hibbett D.S."/>
            <person name="Martin F."/>
        </authorList>
    </citation>
    <scope>NUCLEOTIDE SEQUENCE [LARGE SCALE GENOMIC DNA]</scope>
    <source>
        <strain evidence="3 4">Koide BX008</strain>
    </source>
</reference>
<sequence length="150" mass="15981">MFEQWKQKIVTGSTLTASEVSQELISFEGSVTQQKGGEPADGEDIGSVTCVPVAEALTALEVAALNAEQRQAFDIVNRHMIMSEADEEVPQLLMQLVGEAGTGKSRVIQTITDAFKLVGLSKRLQKGAFTGIAACLIGGQTLHSLFGMNI</sequence>
<gene>
    <name evidence="3" type="ORF">M378DRAFT_83557</name>
</gene>
<comment type="cofactor">
    <cofactor evidence="1">
        <name>Mg(2+)</name>
        <dbReference type="ChEBI" id="CHEBI:18420"/>
    </cofactor>
</comment>
<dbReference type="Pfam" id="PF05970">
    <property type="entry name" value="PIF1"/>
    <property type="match status" value="1"/>
</dbReference>
<dbReference type="GO" id="GO:0000723">
    <property type="term" value="P:telomere maintenance"/>
    <property type="evidence" value="ECO:0007669"/>
    <property type="project" value="InterPro"/>
</dbReference>
<accession>A0A0C2SCF7</accession>
<dbReference type="EMBL" id="KN818296">
    <property type="protein sequence ID" value="KIL60605.1"/>
    <property type="molecule type" value="Genomic_DNA"/>
</dbReference>
<evidence type="ECO:0000259" key="2">
    <source>
        <dbReference type="Pfam" id="PF05970"/>
    </source>
</evidence>
<dbReference type="EC" id="5.6.2.3" evidence="1"/>
<dbReference type="Gene3D" id="3.40.50.300">
    <property type="entry name" value="P-loop containing nucleotide triphosphate hydrolases"/>
    <property type="match status" value="1"/>
</dbReference>
<feature type="domain" description="DNA helicase Pif1-like DEAD-box helicase" evidence="2">
    <location>
        <begin position="65"/>
        <end position="149"/>
    </location>
</feature>
<comment type="catalytic activity">
    <reaction evidence="1">
        <text>ATP + H2O = ADP + phosphate + H(+)</text>
        <dbReference type="Rhea" id="RHEA:13065"/>
        <dbReference type="ChEBI" id="CHEBI:15377"/>
        <dbReference type="ChEBI" id="CHEBI:15378"/>
        <dbReference type="ChEBI" id="CHEBI:30616"/>
        <dbReference type="ChEBI" id="CHEBI:43474"/>
        <dbReference type="ChEBI" id="CHEBI:456216"/>
        <dbReference type="EC" id="5.6.2.3"/>
    </reaction>
</comment>
<dbReference type="GO" id="GO:0043139">
    <property type="term" value="F:5'-3' DNA helicase activity"/>
    <property type="evidence" value="ECO:0007669"/>
    <property type="project" value="UniProtKB-EC"/>
</dbReference>
<evidence type="ECO:0000313" key="3">
    <source>
        <dbReference type="EMBL" id="KIL60605.1"/>
    </source>
</evidence>
<dbReference type="OrthoDB" id="432234at2759"/>
<keyword evidence="1" id="KW-0067">ATP-binding</keyword>
<organism evidence="3 4">
    <name type="scientific">Amanita muscaria (strain Koide BX008)</name>
    <dbReference type="NCBI Taxonomy" id="946122"/>
    <lineage>
        <taxon>Eukaryota</taxon>
        <taxon>Fungi</taxon>
        <taxon>Dikarya</taxon>
        <taxon>Basidiomycota</taxon>
        <taxon>Agaricomycotina</taxon>
        <taxon>Agaricomycetes</taxon>
        <taxon>Agaricomycetidae</taxon>
        <taxon>Agaricales</taxon>
        <taxon>Pluteineae</taxon>
        <taxon>Amanitaceae</taxon>
        <taxon>Amanita</taxon>
    </lineage>
</organism>
<keyword evidence="1" id="KW-0378">Hydrolase</keyword>
<keyword evidence="1" id="KW-0233">DNA recombination</keyword>
<dbReference type="InterPro" id="IPR010285">
    <property type="entry name" value="DNA_helicase_pif1-like_DEAD"/>
</dbReference>
<dbReference type="GO" id="GO:0006310">
    <property type="term" value="P:DNA recombination"/>
    <property type="evidence" value="ECO:0007669"/>
    <property type="project" value="UniProtKB-KW"/>
</dbReference>
<dbReference type="GO" id="GO:0006281">
    <property type="term" value="P:DNA repair"/>
    <property type="evidence" value="ECO:0007669"/>
    <property type="project" value="UniProtKB-KW"/>
</dbReference>
<dbReference type="PANTHER" id="PTHR47642">
    <property type="entry name" value="ATP-DEPENDENT DNA HELICASE"/>
    <property type="match status" value="1"/>
</dbReference>
<keyword evidence="1" id="KW-0347">Helicase</keyword>
<dbReference type="HOGENOM" id="CLU_1744840_0_0_1"/>
<evidence type="ECO:0000313" key="4">
    <source>
        <dbReference type="Proteomes" id="UP000054549"/>
    </source>
</evidence>
<dbReference type="GO" id="GO:0005524">
    <property type="term" value="F:ATP binding"/>
    <property type="evidence" value="ECO:0007669"/>
    <property type="project" value="UniProtKB-KW"/>
</dbReference>
<proteinExistence type="inferred from homology"/>
<evidence type="ECO:0000256" key="1">
    <source>
        <dbReference type="RuleBase" id="RU363044"/>
    </source>
</evidence>
<keyword evidence="4" id="KW-1185">Reference proteome</keyword>
<name>A0A0C2SCF7_AMAMK</name>
<dbReference type="InterPro" id="IPR027417">
    <property type="entry name" value="P-loop_NTPase"/>
</dbReference>
<dbReference type="PANTHER" id="PTHR47642:SF6">
    <property type="entry name" value="ATP-DEPENDENT DNA HELICASE"/>
    <property type="match status" value="1"/>
</dbReference>
<dbReference type="InParanoid" id="A0A0C2SCF7"/>
<dbReference type="GO" id="GO:0016887">
    <property type="term" value="F:ATP hydrolysis activity"/>
    <property type="evidence" value="ECO:0007669"/>
    <property type="project" value="RHEA"/>
</dbReference>
<keyword evidence="1" id="KW-0547">Nucleotide-binding</keyword>
<keyword evidence="1" id="KW-0234">DNA repair</keyword>
<dbReference type="Proteomes" id="UP000054549">
    <property type="component" value="Unassembled WGS sequence"/>
</dbReference>
<protein>
    <recommendedName>
        <fullName evidence="1">ATP-dependent DNA helicase</fullName>
        <ecNumber evidence="1">5.6.2.3</ecNumber>
    </recommendedName>
</protein>